<dbReference type="PANTHER" id="PTHR10229:SF0">
    <property type="entry name" value="GTP-BINDING PROTEIN 6-RELATED"/>
    <property type="match status" value="1"/>
</dbReference>
<sequence>MKKPFFSPNEFMQPVEEKAFLVGVDFPSEPIPLEISLGELGELARTAGAMIVGSLVQKRAKVDPKYFIGTGKLEELTTAVAGSGANLVIFDHELSPSQENHLAEALGVKVIDRTALILDIFAQHAKSREGKLQVELAQATFGLTHLVGQGETMSRLGGGIGTRGPGESKLEYDRREIRSKIAELKKRIVKLRAERQRNREKRRGSQLPTVALVGYTNSGKSTLLNALTRSDVLTEDKLFATLDPTTRRLYLPSARTVLLTDTVGFIQKLPHSLVTAFQATLEEVTEADLLIHVVDSSSPYFEKQISAVYQVLRELKSHDKPILTVFNKEDKLATPISEDLKNKFEPSVQASASRKTGLEQLIAKLDALLPKLPPSIPASES</sequence>
<feature type="binding site" evidence="7">
    <location>
        <begin position="327"/>
        <end position="330"/>
    </location>
    <ligand>
        <name>GTP</name>
        <dbReference type="ChEBI" id="CHEBI:37565"/>
    </ligand>
</feature>
<comment type="caution">
    <text evidence="11">The sequence shown here is derived from an EMBL/GenBank/DDBJ whole genome shotgun (WGS) entry which is preliminary data.</text>
</comment>
<dbReference type="InterPro" id="IPR030394">
    <property type="entry name" value="G_HFLX_dom"/>
</dbReference>
<feature type="binding site" evidence="8">
    <location>
        <position position="241"/>
    </location>
    <ligand>
        <name>Mg(2+)</name>
        <dbReference type="ChEBI" id="CHEBI:18420"/>
    </ligand>
</feature>
<reference evidence="11 12" key="1">
    <citation type="journal article" date="2016" name="Nat. Commun.">
        <title>Thousands of microbial genomes shed light on interconnected biogeochemical processes in an aquifer system.</title>
        <authorList>
            <person name="Anantharaman K."/>
            <person name="Brown C.T."/>
            <person name="Hug L.A."/>
            <person name="Sharon I."/>
            <person name="Castelle C.J."/>
            <person name="Probst A.J."/>
            <person name="Thomas B.C."/>
            <person name="Singh A."/>
            <person name="Wilkins M.J."/>
            <person name="Karaoz U."/>
            <person name="Brodie E.L."/>
            <person name="Williams K.H."/>
            <person name="Hubbard S.S."/>
            <person name="Banfield J.F."/>
        </authorList>
    </citation>
    <scope>NUCLEOTIDE SEQUENCE [LARGE SCALE GENOMIC DNA]</scope>
</reference>
<accession>A0A1F4T3Z1</accession>
<dbReference type="Pfam" id="PF01926">
    <property type="entry name" value="MMR_HSR1"/>
    <property type="match status" value="1"/>
</dbReference>
<evidence type="ECO:0000256" key="1">
    <source>
        <dbReference type="ARBA" id="ARBA00022490"/>
    </source>
</evidence>
<evidence type="ECO:0000313" key="12">
    <source>
        <dbReference type="Proteomes" id="UP000178602"/>
    </source>
</evidence>
<dbReference type="InterPro" id="IPR016496">
    <property type="entry name" value="GTPase_HflX"/>
</dbReference>
<comment type="similarity">
    <text evidence="6">Belongs to the TRAFAC class OBG-HflX-like GTPase superfamily. HflX GTPase family.</text>
</comment>
<dbReference type="GO" id="GO:0003924">
    <property type="term" value="F:GTPase activity"/>
    <property type="evidence" value="ECO:0007669"/>
    <property type="project" value="UniProtKB-UniRule"/>
</dbReference>
<dbReference type="PRINTS" id="PR00326">
    <property type="entry name" value="GTP1OBG"/>
</dbReference>
<feature type="binding site" evidence="7">
    <location>
        <begin position="261"/>
        <end position="264"/>
    </location>
    <ligand>
        <name>GTP</name>
        <dbReference type="ChEBI" id="CHEBI:37565"/>
    </ligand>
</feature>
<feature type="domain" description="Hflx-type G" evidence="10">
    <location>
        <begin position="208"/>
        <end position="373"/>
    </location>
</feature>
<dbReference type="Pfam" id="PF16360">
    <property type="entry name" value="GTP-bdg_M"/>
    <property type="match status" value="1"/>
</dbReference>
<keyword evidence="5 6" id="KW-0342">GTP-binding</keyword>
<dbReference type="SUPFAM" id="SSF52540">
    <property type="entry name" value="P-loop containing nucleoside triphosphate hydrolases"/>
    <property type="match status" value="1"/>
</dbReference>
<keyword evidence="2 8" id="KW-0479">Metal-binding</keyword>
<dbReference type="PROSITE" id="PS51705">
    <property type="entry name" value="G_HFLX"/>
    <property type="match status" value="1"/>
</dbReference>
<comment type="function">
    <text evidence="6">GTPase that associates with the 50S ribosomal subunit and may have a role during protein synthesis or ribosome biogenesis.</text>
</comment>
<dbReference type="FunFam" id="3.40.50.11060:FF:000001">
    <property type="entry name" value="GTPase HflX"/>
    <property type="match status" value="1"/>
</dbReference>
<dbReference type="Proteomes" id="UP000178602">
    <property type="component" value="Unassembled WGS sequence"/>
</dbReference>
<feature type="binding site" evidence="7">
    <location>
        <begin position="239"/>
        <end position="243"/>
    </location>
    <ligand>
        <name>GTP</name>
        <dbReference type="ChEBI" id="CHEBI:37565"/>
    </ligand>
</feature>
<dbReference type="AlphaFoldDB" id="A0A1F4T3Z1"/>
<evidence type="ECO:0000313" key="11">
    <source>
        <dbReference type="EMBL" id="OGC27424.1"/>
    </source>
</evidence>
<evidence type="ECO:0000256" key="2">
    <source>
        <dbReference type="ARBA" id="ARBA00022723"/>
    </source>
</evidence>
<dbReference type="InterPro" id="IPR027417">
    <property type="entry name" value="P-loop_NTPase"/>
</dbReference>
<evidence type="ECO:0000256" key="3">
    <source>
        <dbReference type="ARBA" id="ARBA00022741"/>
    </source>
</evidence>
<feature type="binding site" evidence="7">
    <location>
        <begin position="214"/>
        <end position="221"/>
    </location>
    <ligand>
        <name>GTP</name>
        <dbReference type="ChEBI" id="CHEBI:37565"/>
    </ligand>
</feature>
<name>A0A1F4T3Z1_UNCSA</name>
<dbReference type="InterPro" id="IPR042108">
    <property type="entry name" value="GTPase_HflX_N_sf"/>
</dbReference>
<evidence type="ECO:0000256" key="5">
    <source>
        <dbReference type="ARBA" id="ARBA00023134"/>
    </source>
</evidence>
<dbReference type="CDD" id="cd01878">
    <property type="entry name" value="HflX"/>
    <property type="match status" value="1"/>
</dbReference>
<dbReference type="Pfam" id="PF13167">
    <property type="entry name" value="GTP-bdg_N"/>
    <property type="match status" value="1"/>
</dbReference>
<comment type="cofactor">
    <cofactor evidence="8">
        <name>Mg(2+)</name>
        <dbReference type="ChEBI" id="CHEBI:18420"/>
    </cofactor>
</comment>
<evidence type="ECO:0000256" key="9">
    <source>
        <dbReference type="SAM" id="Coils"/>
    </source>
</evidence>
<dbReference type="PIRSF" id="PIRSF006809">
    <property type="entry name" value="GTP-binding_hflX_prd"/>
    <property type="match status" value="1"/>
</dbReference>
<keyword evidence="9" id="KW-0175">Coiled coil</keyword>
<dbReference type="GO" id="GO:0043022">
    <property type="term" value="F:ribosome binding"/>
    <property type="evidence" value="ECO:0007669"/>
    <property type="project" value="TreeGrafter"/>
</dbReference>
<dbReference type="Gene3D" id="3.40.50.300">
    <property type="entry name" value="P-loop containing nucleotide triphosphate hydrolases"/>
    <property type="match status" value="1"/>
</dbReference>
<dbReference type="InterPro" id="IPR032305">
    <property type="entry name" value="GTP-bd_M"/>
</dbReference>
<dbReference type="Gene3D" id="3.40.50.11060">
    <property type="entry name" value="GTPase HflX, N-terminal domain"/>
    <property type="match status" value="1"/>
</dbReference>
<dbReference type="Gene3D" id="6.10.250.2860">
    <property type="match status" value="1"/>
</dbReference>
<dbReference type="GO" id="GO:0005737">
    <property type="term" value="C:cytoplasm"/>
    <property type="evidence" value="ECO:0007669"/>
    <property type="project" value="UniProtKB-SubCell"/>
</dbReference>
<dbReference type="GO" id="GO:0046872">
    <property type="term" value="F:metal ion binding"/>
    <property type="evidence" value="ECO:0007669"/>
    <property type="project" value="UniProtKB-KW"/>
</dbReference>
<dbReference type="InterPro" id="IPR006073">
    <property type="entry name" value="GTP-bd"/>
</dbReference>
<dbReference type="GO" id="GO:0005525">
    <property type="term" value="F:GTP binding"/>
    <property type="evidence" value="ECO:0007669"/>
    <property type="project" value="UniProtKB-UniRule"/>
</dbReference>
<protein>
    <recommendedName>
        <fullName evidence="6">GTPase HflX</fullName>
    </recommendedName>
    <alternativeName>
        <fullName evidence="6">GTP-binding protein HflX</fullName>
    </alternativeName>
</protein>
<feature type="binding site" evidence="8">
    <location>
        <position position="221"/>
    </location>
    <ligand>
        <name>Mg(2+)</name>
        <dbReference type="ChEBI" id="CHEBI:18420"/>
    </ligand>
</feature>
<feature type="coiled-coil region" evidence="9">
    <location>
        <begin position="167"/>
        <end position="201"/>
    </location>
</feature>
<dbReference type="NCBIfam" id="TIGR03156">
    <property type="entry name" value="GTP_HflX"/>
    <property type="match status" value="1"/>
</dbReference>
<proteinExistence type="inferred from homology"/>
<dbReference type="HAMAP" id="MF_00900">
    <property type="entry name" value="GTPase_HflX"/>
    <property type="match status" value="1"/>
</dbReference>
<comment type="subunit">
    <text evidence="6">Monomer. Associates with the 50S ribosomal subunit.</text>
</comment>
<comment type="subcellular location">
    <subcellularLocation>
        <location evidence="6">Cytoplasm</location>
    </subcellularLocation>
    <text evidence="6">May associate with membranes.</text>
</comment>
<dbReference type="PANTHER" id="PTHR10229">
    <property type="entry name" value="GTP-BINDING PROTEIN HFLX"/>
    <property type="match status" value="1"/>
</dbReference>
<dbReference type="EMBL" id="MEUG01000001">
    <property type="protein sequence ID" value="OGC27424.1"/>
    <property type="molecule type" value="Genomic_DNA"/>
</dbReference>
<organism evidence="11 12">
    <name type="scientific">candidate division WOR-1 bacterium RIFOXYC12_FULL_54_18</name>
    <dbReference type="NCBI Taxonomy" id="1802584"/>
    <lineage>
        <taxon>Bacteria</taxon>
        <taxon>Bacillati</taxon>
        <taxon>Saganbacteria</taxon>
    </lineage>
</organism>
<gene>
    <name evidence="6" type="primary">hflX</name>
    <name evidence="11" type="ORF">A3K49_00090</name>
</gene>
<evidence type="ECO:0000256" key="8">
    <source>
        <dbReference type="PIRSR" id="PIRSR006809-2"/>
    </source>
</evidence>
<keyword evidence="4 8" id="KW-0460">Magnesium</keyword>
<evidence type="ECO:0000256" key="4">
    <source>
        <dbReference type="ARBA" id="ARBA00022842"/>
    </source>
</evidence>
<evidence type="ECO:0000256" key="6">
    <source>
        <dbReference type="HAMAP-Rule" id="MF_00900"/>
    </source>
</evidence>
<keyword evidence="1 6" id="KW-0963">Cytoplasm</keyword>
<dbReference type="InterPro" id="IPR025121">
    <property type="entry name" value="GTPase_HflX_N"/>
</dbReference>
<keyword evidence="3 6" id="KW-0547">Nucleotide-binding</keyword>
<evidence type="ECO:0000256" key="7">
    <source>
        <dbReference type="PIRSR" id="PIRSR006809-1"/>
    </source>
</evidence>
<evidence type="ECO:0000259" key="10">
    <source>
        <dbReference type="PROSITE" id="PS51705"/>
    </source>
</evidence>